<dbReference type="EMBL" id="CAUYUJ010014798">
    <property type="protein sequence ID" value="CAK0846138.1"/>
    <property type="molecule type" value="Genomic_DNA"/>
</dbReference>
<protein>
    <submittedName>
        <fullName evidence="1">Uncharacterized protein</fullName>
    </submittedName>
</protein>
<accession>A0ABN9TJK4</accession>
<proteinExistence type="predicted"/>
<reference evidence="1" key="1">
    <citation type="submission" date="2023-10" db="EMBL/GenBank/DDBJ databases">
        <authorList>
            <person name="Chen Y."/>
            <person name="Shah S."/>
            <person name="Dougan E. K."/>
            <person name="Thang M."/>
            <person name="Chan C."/>
        </authorList>
    </citation>
    <scope>NUCLEOTIDE SEQUENCE [LARGE SCALE GENOMIC DNA]</scope>
</reference>
<comment type="caution">
    <text evidence="1">The sequence shown here is derived from an EMBL/GenBank/DDBJ whole genome shotgun (WGS) entry which is preliminary data.</text>
</comment>
<evidence type="ECO:0000313" key="2">
    <source>
        <dbReference type="Proteomes" id="UP001189429"/>
    </source>
</evidence>
<name>A0ABN9TJK4_9DINO</name>
<keyword evidence="2" id="KW-1185">Reference proteome</keyword>
<gene>
    <name evidence="1" type="ORF">PCOR1329_LOCUS39728</name>
</gene>
<dbReference type="Proteomes" id="UP001189429">
    <property type="component" value="Unassembled WGS sequence"/>
</dbReference>
<sequence length="111" mass="12085">MAHRTLLNHKLQIPQYCDGGLLNHLAITVNENAVLAPDVRLCSRRSVCVAASIDERPRESLSEMFKSSAPAVRSGTRLTSACETEVVDSVSLSWRICSKLLVADVWTSAGC</sequence>
<evidence type="ECO:0000313" key="1">
    <source>
        <dbReference type="EMBL" id="CAK0846138.1"/>
    </source>
</evidence>
<organism evidence="1 2">
    <name type="scientific">Prorocentrum cordatum</name>
    <dbReference type="NCBI Taxonomy" id="2364126"/>
    <lineage>
        <taxon>Eukaryota</taxon>
        <taxon>Sar</taxon>
        <taxon>Alveolata</taxon>
        <taxon>Dinophyceae</taxon>
        <taxon>Prorocentrales</taxon>
        <taxon>Prorocentraceae</taxon>
        <taxon>Prorocentrum</taxon>
    </lineage>
</organism>